<dbReference type="SMART" id="SM00345">
    <property type="entry name" value="HTH_GNTR"/>
    <property type="match status" value="1"/>
</dbReference>
<dbReference type="PANTHER" id="PTHR43537:SF5">
    <property type="entry name" value="UXU OPERON TRANSCRIPTIONAL REGULATOR"/>
    <property type="match status" value="1"/>
</dbReference>
<dbReference type="SUPFAM" id="SSF46785">
    <property type="entry name" value="Winged helix' DNA-binding domain"/>
    <property type="match status" value="1"/>
</dbReference>
<dbReference type="PRINTS" id="PR00035">
    <property type="entry name" value="HTHGNTR"/>
</dbReference>
<evidence type="ECO:0000256" key="3">
    <source>
        <dbReference type="ARBA" id="ARBA00023163"/>
    </source>
</evidence>
<evidence type="ECO:0000313" key="6">
    <source>
        <dbReference type="Proteomes" id="UP000182241"/>
    </source>
</evidence>
<sequence>MLLAMDVTPIARTAVSDEVLARIVDEILSGRLAPGDPLPAERELAERFGVNRHAVREALKGVRQAGLVHIAQGGKTRVLDWRESAGLDVLSAVAAAGVVPPLRVLRDVTEMRRTIAADAARLCAERATAEEKDAIVALAQGYPDGGYTADAAFWTAVIDGSGNLAYRLALNTLLAGMRGVGERTFGALGLDGELLDRQAHLDLARHIADGAGDAAHRAASDLLAGIVAALDAASAAS</sequence>
<keyword evidence="6" id="KW-1185">Reference proteome</keyword>
<dbReference type="Gene3D" id="1.10.10.10">
    <property type="entry name" value="Winged helix-like DNA-binding domain superfamily/Winged helix DNA-binding domain"/>
    <property type="match status" value="1"/>
</dbReference>
<dbReference type="PANTHER" id="PTHR43537">
    <property type="entry name" value="TRANSCRIPTIONAL REGULATOR, GNTR FAMILY"/>
    <property type="match status" value="1"/>
</dbReference>
<accession>A0A1H4YS38</accession>
<dbReference type="InterPro" id="IPR036388">
    <property type="entry name" value="WH-like_DNA-bd_sf"/>
</dbReference>
<evidence type="ECO:0000256" key="1">
    <source>
        <dbReference type="ARBA" id="ARBA00023015"/>
    </source>
</evidence>
<dbReference type="GO" id="GO:0003677">
    <property type="term" value="F:DNA binding"/>
    <property type="evidence" value="ECO:0007669"/>
    <property type="project" value="UniProtKB-KW"/>
</dbReference>
<evidence type="ECO:0000259" key="4">
    <source>
        <dbReference type="PROSITE" id="PS50949"/>
    </source>
</evidence>
<dbReference type="Pfam" id="PF07729">
    <property type="entry name" value="FCD"/>
    <property type="match status" value="1"/>
</dbReference>
<reference evidence="6" key="1">
    <citation type="submission" date="2016-10" db="EMBL/GenBank/DDBJ databases">
        <authorList>
            <person name="Varghese N."/>
            <person name="Submissions S."/>
        </authorList>
    </citation>
    <scope>NUCLEOTIDE SEQUENCE [LARGE SCALE GENOMIC DNA]</scope>
    <source>
        <strain evidence="6">DSM 44234</strain>
    </source>
</reference>
<evidence type="ECO:0000313" key="5">
    <source>
        <dbReference type="EMBL" id="SED20038.1"/>
    </source>
</evidence>
<dbReference type="AlphaFoldDB" id="A0A1H4YS38"/>
<proteinExistence type="predicted"/>
<dbReference type="STRING" id="57704.SAMN04489793_4271"/>
<dbReference type="GO" id="GO:0003700">
    <property type="term" value="F:DNA-binding transcription factor activity"/>
    <property type="evidence" value="ECO:0007669"/>
    <property type="project" value="InterPro"/>
</dbReference>
<dbReference type="InterPro" id="IPR000524">
    <property type="entry name" value="Tscrpt_reg_HTH_GntR"/>
</dbReference>
<keyword evidence="1" id="KW-0805">Transcription regulation</keyword>
<keyword evidence="2 5" id="KW-0238">DNA-binding</keyword>
<evidence type="ECO:0000256" key="2">
    <source>
        <dbReference type="ARBA" id="ARBA00023125"/>
    </source>
</evidence>
<dbReference type="Pfam" id="PF00392">
    <property type="entry name" value="GntR"/>
    <property type="match status" value="1"/>
</dbReference>
<dbReference type="Gene3D" id="1.20.120.530">
    <property type="entry name" value="GntR ligand-binding domain-like"/>
    <property type="match status" value="1"/>
</dbReference>
<keyword evidence="3" id="KW-0804">Transcription</keyword>
<organism evidence="5 6">
    <name type="scientific">Tsukamurella tyrosinosolvens</name>
    <dbReference type="NCBI Taxonomy" id="57704"/>
    <lineage>
        <taxon>Bacteria</taxon>
        <taxon>Bacillati</taxon>
        <taxon>Actinomycetota</taxon>
        <taxon>Actinomycetes</taxon>
        <taxon>Mycobacteriales</taxon>
        <taxon>Tsukamurellaceae</taxon>
        <taxon>Tsukamurella</taxon>
    </lineage>
</organism>
<feature type="domain" description="HTH gntR-type" evidence="4">
    <location>
        <begin position="13"/>
        <end position="81"/>
    </location>
</feature>
<gene>
    <name evidence="5" type="ORF">SAMN04489793_4271</name>
</gene>
<dbReference type="InterPro" id="IPR008920">
    <property type="entry name" value="TF_FadR/GntR_C"/>
</dbReference>
<protein>
    <submittedName>
        <fullName evidence="5">DNA-binding transcriptional regulator, FadR family</fullName>
    </submittedName>
</protein>
<dbReference type="CDD" id="cd07377">
    <property type="entry name" value="WHTH_GntR"/>
    <property type="match status" value="1"/>
</dbReference>
<dbReference type="Proteomes" id="UP000182241">
    <property type="component" value="Unassembled WGS sequence"/>
</dbReference>
<dbReference type="SMART" id="SM00895">
    <property type="entry name" value="FCD"/>
    <property type="match status" value="1"/>
</dbReference>
<dbReference type="SUPFAM" id="SSF48008">
    <property type="entry name" value="GntR ligand-binding domain-like"/>
    <property type="match status" value="1"/>
</dbReference>
<name>A0A1H4YS38_TSUTY</name>
<dbReference type="PROSITE" id="PS50949">
    <property type="entry name" value="HTH_GNTR"/>
    <property type="match status" value="1"/>
</dbReference>
<dbReference type="InterPro" id="IPR011711">
    <property type="entry name" value="GntR_C"/>
</dbReference>
<dbReference type="EMBL" id="FNSA01000003">
    <property type="protein sequence ID" value="SED20038.1"/>
    <property type="molecule type" value="Genomic_DNA"/>
</dbReference>
<dbReference type="InterPro" id="IPR036390">
    <property type="entry name" value="WH_DNA-bd_sf"/>
</dbReference>